<comment type="catalytic activity">
    <reaction evidence="12 13">
        <text>S-adenosyl-L-methionine + H(+) = S-adenosyl 3-(methylsulfanyl)propylamine + CO2</text>
        <dbReference type="Rhea" id="RHEA:15981"/>
        <dbReference type="ChEBI" id="CHEBI:15378"/>
        <dbReference type="ChEBI" id="CHEBI:16526"/>
        <dbReference type="ChEBI" id="CHEBI:57443"/>
        <dbReference type="ChEBI" id="CHEBI:59789"/>
        <dbReference type="EC" id="4.1.1.50"/>
    </reaction>
</comment>
<keyword evidence="6 13" id="KW-0745">Spermidine biosynthesis</keyword>
<dbReference type="InterPro" id="IPR018166">
    <property type="entry name" value="S-AdoMet_deCO2ase_CS"/>
</dbReference>
<evidence type="ECO:0000256" key="5">
    <source>
        <dbReference type="ARBA" id="ARBA00022813"/>
    </source>
</evidence>
<dbReference type="GO" id="GO:0005829">
    <property type="term" value="C:cytosol"/>
    <property type="evidence" value="ECO:0007669"/>
    <property type="project" value="TreeGrafter"/>
</dbReference>
<evidence type="ECO:0000256" key="19">
    <source>
        <dbReference type="SAM" id="MobiDB-lite"/>
    </source>
</evidence>
<organism evidence="20 21">
    <name type="scientific">Amphibalanus amphitrite</name>
    <name type="common">Striped barnacle</name>
    <name type="synonym">Balanus amphitrite</name>
    <dbReference type="NCBI Taxonomy" id="1232801"/>
    <lineage>
        <taxon>Eukaryota</taxon>
        <taxon>Metazoa</taxon>
        <taxon>Ecdysozoa</taxon>
        <taxon>Arthropoda</taxon>
        <taxon>Crustacea</taxon>
        <taxon>Multicrustacea</taxon>
        <taxon>Cirripedia</taxon>
        <taxon>Thoracica</taxon>
        <taxon>Thoracicalcarea</taxon>
        <taxon>Balanomorpha</taxon>
        <taxon>Balanoidea</taxon>
        <taxon>Balanidae</taxon>
        <taxon>Amphibalaninae</taxon>
        <taxon>Amphibalanus</taxon>
    </lineage>
</organism>
<evidence type="ECO:0000256" key="8">
    <source>
        <dbReference type="ARBA" id="ARBA00023145"/>
    </source>
</evidence>
<evidence type="ECO:0000256" key="17">
    <source>
        <dbReference type="PIRSR" id="PIRSR001355-4"/>
    </source>
</evidence>
<dbReference type="PIRSF" id="PIRSF001355">
    <property type="entry name" value="S-AdenosylMet_decarboxylase"/>
    <property type="match status" value="1"/>
</dbReference>
<feature type="active site" description="Proton donor; for catalytic activity" evidence="14">
    <location>
        <position position="109"/>
    </location>
</feature>
<feature type="site" description="Cleavage (non-hydrolytic); by autolysis" evidence="17">
    <location>
        <begin position="94"/>
        <end position="95"/>
    </location>
</feature>
<feature type="active site" description="Proton acceptor; for processing activity" evidence="14">
    <location>
        <position position="287"/>
    </location>
</feature>
<dbReference type="InterPro" id="IPR001985">
    <property type="entry name" value="S-AdoMet_decarboxylase_euk"/>
</dbReference>
<keyword evidence="11 13" id="KW-0670">Pyruvate</keyword>
<evidence type="ECO:0000313" key="20">
    <source>
        <dbReference type="EMBL" id="KAF0304949.1"/>
    </source>
</evidence>
<sequence>MKDKQSRHSWHKLRRKQRGSQQEDLTSMKEVAEHFFEGVEKLLEVWVGPYDHRNQKSDLRNIPREALDELMEDAKCEIISTRSSSLVDAYVLSESSMFISRCRFILKTCGTTTPLKCIPRLLGLVKQHTGFTQVEDIFYSRKNFRQPSLQDETHRSFTAEVEALENMFPTGQAYCLGRLNGDCWYLFALDRPYALLGGGRVGPLATPALAAPHRHQPDQTLEVVMTDLEPEVMALFHQSQCATAAEATKRSGIDQLLPGVRIDDVLFDPCGYSMNGLLDNGCYVTIHITPETEFSYVSFETNIPQSCYKDVISRVVDCFKPGKVLVTVFANKSSEANEFARQLKLPTLRSEYRQRDLQYCSVRGYDLVYALFEEWPS</sequence>
<reference evidence="20 21" key="1">
    <citation type="submission" date="2019-07" db="EMBL/GenBank/DDBJ databases">
        <title>Draft genome assembly of a fouling barnacle, Amphibalanus amphitrite (Darwin, 1854): The first reference genome for Thecostraca.</title>
        <authorList>
            <person name="Kim W."/>
        </authorList>
    </citation>
    <scope>NUCLEOTIDE SEQUENCE [LARGE SCALE GENOMIC DNA]</scope>
    <source>
        <strain evidence="20">SNU_AA5</strain>
        <tissue evidence="20">Soma without cirri and trophi</tissue>
    </source>
</reference>
<dbReference type="PANTHER" id="PTHR11570:SF0">
    <property type="entry name" value="S-ADENOSYLMETHIONINE DECARBOXYLASE PROENZYME"/>
    <property type="match status" value="1"/>
</dbReference>
<dbReference type="Pfam" id="PF01536">
    <property type="entry name" value="SAM_decarbox"/>
    <property type="match status" value="1"/>
</dbReference>
<evidence type="ECO:0000256" key="11">
    <source>
        <dbReference type="ARBA" id="ARBA00023317"/>
    </source>
</evidence>
<evidence type="ECO:0000256" key="9">
    <source>
        <dbReference type="ARBA" id="ARBA00023239"/>
    </source>
</evidence>
<feature type="region of interest" description="Disordered" evidence="19">
    <location>
        <begin position="1"/>
        <end position="25"/>
    </location>
</feature>
<evidence type="ECO:0000313" key="21">
    <source>
        <dbReference type="Proteomes" id="UP000440578"/>
    </source>
</evidence>
<evidence type="ECO:0000256" key="13">
    <source>
        <dbReference type="PIRNR" id="PIRNR001355"/>
    </source>
</evidence>
<feature type="active site" description="Proton acceptor; for processing activity" evidence="14">
    <location>
        <position position="273"/>
    </location>
</feature>
<feature type="compositionally biased region" description="Basic residues" evidence="19">
    <location>
        <begin position="7"/>
        <end position="18"/>
    </location>
</feature>
<comment type="cofactor">
    <cofactor evidence="13">
        <name>pyruvate</name>
        <dbReference type="ChEBI" id="CHEBI:15361"/>
    </cofactor>
    <text evidence="13">Binds 1 pyruvoyl group covalently per subunit.</text>
</comment>
<proteinExistence type="inferred from homology"/>
<dbReference type="GO" id="GO:0006597">
    <property type="term" value="P:spermine biosynthetic process"/>
    <property type="evidence" value="ECO:0007669"/>
    <property type="project" value="InterPro"/>
</dbReference>
<dbReference type="UniPathway" id="UPA00331">
    <property type="reaction ID" value="UER00451"/>
</dbReference>
<comment type="pathway">
    <text evidence="1 13">Amine and polyamine biosynthesis; S-adenosylmethioninamine biosynthesis; S-adenosylmethioninamine from S-adenosyl-L-methionine: step 1/1.</text>
</comment>
<dbReference type="EC" id="4.1.1.50" evidence="13"/>
<keyword evidence="4 13" id="KW-0210">Decarboxylase</keyword>
<feature type="modified residue" description="Pyruvic acid (Ser); by autocatalysis" evidence="16">
    <location>
        <position position="95"/>
    </location>
</feature>
<dbReference type="InterPro" id="IPR016067">
    <property type="entry name" value="S-AdoMet_deCO2ase_core"/>
</dbReference>
<gene>
    <name evidence="20" type="primary">SamDC</name>
    <name evidence="20" type="ORF">FJT64_002608</name>
</gene>
<dbReference type="GO" id="GO:0008295">
    <property type="term" value="P:spermidine biosynthetic process"/>
    <property type="evidence" value="ECO:0007669"/>
    <property type="project" value="UniProtKB-KW"/>
</dbReference>
<evidence type="ECO:0000256" key="7">
    <source>
        <dbReference type="ARBA" id="ARBA00023115"/>
    </source>
</evidence>
<feature type="binding site" evidence="15">
    <location>
        <position position="267"/>
    </location>
    <ligand>
        <name>substrate</name>
    </ligand>
</feature>
<dbReference type="EMBL" id="VIIS01000792">
    <property type="protein sequence ID" value="KAF0304949.1"/>
    <property type="molecule type" value="Genomic_DNA"/>
</dbReference>
<keyword evidence="5 17" id="KW-0068">Autocatalytic cleavage</keyword>
<accession>A0A6A4WI58</accession>
<dbReference type="OrthoDB" id="1068353at2759"/>
<evidence type="ECO:0000256" key="10">
    <source>
        <dbReference type="ARBA" id="ARBA00023270"/>
    </source>
</evidence>
<evidence type="ECO:0000256" key="14">
    <source>
        <dbReference type="PIRSR" id="PIRSR001355-1"/>
    </source>
</evidence>
<keyword evidence="10 13" id="KW-0704">Schiff base</keyword>
<feature type="chain" id="PRO_5042321147" description="S-adenosylmethionine decarboxylase alpha chain" evidence="18">
    <location>
        <begin position="95"/>
        <end position="377"/>
    </location>
</feature>
<evidence type="ECO:0000256" key="6">
    <source>
        <dbReference type="ARBA" id="ARBA00023066"/>
    </source>
</evidence>
<dbReference type="GO" id="GO:0004014">
    <property type="term" value="F:adenosylmethionine decarboxylase activity"/>
    <property type="evidence" value="ECO:0007669"/>
    <property type="project" value="UniProtKB-EC"/>
</dbReference>
<evidence type="ECO:0000256" key="2">
    <source>
        <dbReference type="ARBA" id="ARBA00008466"/>
    </source>
</evidence>
<dbReference type="SUPFAM" id="SSF56276">
    <property type="entry name" value="S-adenosylmethionine decarboxylase"/>
    <property type="match status" value="1"/>
</dbReference>
<keyword evidence="3 13" id="KW-0949">S-adenosyl-L-methionine</keyword>
<keyword evidence="21" id="KW-1185">Reference proteome</keyword>
<dbReference type="NCBIfam" id="TIGR00535">
    <property type="entry name" value="SAM_DCase"/>
    <property type="match status" value="1"/>
</dbReference>
<evidence type="ECO:0000256" key="18">
    <source>
        <dbReference type="PIRSR" id="PIRSR001355-5"/>
    </source>
</evidence>
<evidence type="ECO:0000256" key="3">
    <source>
        <dbReference type="ARBA" id="ARBA00022691"/>
    </source>
</evidence>
<feature type="binding site" evidence="15">
    <location>
        <position position="94"/>
    </location>
    <ligand>
        <name>substrate</name>
    </ligand>
</feature>
<comment type="similarity">
    <text evidence="2 13">Belongs to the eukaryotic AdoMetDC family.</text>
</comment>
<keyword evidence="7 13" id="KW-0620">Polyamine biosynthesis</keyword>
<dbReference type="AlphaFoldDB" id="A0A6A4WI58"/>
<dbReference type="PROSITE" id="PS01336">
    <property type="entry name" value="ADOMETDC"/>
    <property type="match status" value="1"/>
</dbReference>
<feature type="active site" description="Schiff-base intermediate with substrate; via pyruvic acid" evidence="14">
    <location>
        <position position="95"/>
    </location>
</feature>
<feature type="chain" id="PRO_5042321146" description="S-adenosylmethionine decarboxylase beta chain" evidence="18">
    <location>
        <begin position="1"/>
        <end position="94"/>
    </location>
</feature>
<dbReference type="PANTHER" id="PTHR11570">
    <property type="entry name" value="S-ADENOSYLMETHIONINE DECARBOXYLASE"/>
    <property type="match status" value="1"/>
</dbReference>
<evidence type="ECO:0000256" key="16">
    <source>
        <dbReference type="PIRSR" id="PIRSR001355-3"/>
    </source>
</evidence>
<evidence type="ECO:0000256" key="15">
    <source>
        <dbReference type="PIRSR" id="PIRSR001355-2"/>
    </source>
</evidence>
<evidence type="ECO:0000256" key="4">
    <source>
        <dbReference type="ARBA" id="ARBA00022793"/>
    </source>
</evidence>
<feature type="binding site" evidence="15">
    <location>
        <position position="36"/>
    </location>
    <ligand>
        <name>substrate</name>
    </ligand>
</feature>
<dbReference type="InterPro" id="IPR048283">
    <property type="entry name" value="AdoMetDC-like"/>
</dbReference>
<dbReference type="Gene3D" id="3.60.90.10">
    <property type="entry name" value="S-adenosylmethionine decarboxylase"/>
    <property type="match status" value="1"/>
</dbReference>
<evidence type="ECO:0000256" key="1">
    <source>
        <dbReference type="ARBA" id="ARBA00004911"/>
    </source>
</evidence>
<feature type="binding site" evidence="15">
    <location>
        <position position="291"/>
    </location>
    <ligand>
        <name>substrate</name>
    </ligand>
</feature>
<evidence type="ECO:0000256" key="12">
    <source>
        <dbReference type="ARBA" id="ARBA00048112"/>
    </source>
</evidence>
<keyword evidence="9 13" id="KW-0456">Lyase</keyword>
<keyword evidence="8 13" id="KW-0865">Zymogen</keyword>
<comment type="caution">
    <text evidence="20">The sequence shown here is derived from an EMBL/GenBank/DDBJ whole genome shotgun (WGS) entry which is preliminary data.</text>
</comment>
<name>A0A6A4WI58_AMPAM</name>
<protein>
    <recommendedName>
        <fullName evidence="13">S-adenosylmethionine decarboxylase proenzyme</fullName>
        <ecNumber evidence="13">4.1.1.50</ecNumber>
    </recommendedName>
</protein>
<dbReference type="Proteomes" id="UP000440578">
    <property type="component" value="Unassembled WGS sequence"/>
</dbReference>